<evidence type="ECO:0000313" key="8">
    <source>
        <dbReference type="Proteomes" id="UP000431826"/>
    </source>
</evidence>
<dbReference type="PROSITE" id="PS00687">
    <property type="entry name" value="ALDEHYDE_DEHYDR_GLU"/>
    <property type="match status" value="1"/>
</dbReference>
<evidence type="ECO:0000256" key="1">
    <source>
        <dbReference type="ARBA" id="ARBA00009986"/>
    </source>
</evidence>
<dbReference type="CDD" id="cd07093">
    <property type="entry name" value="ALDH_F8_HMSADH"/>
    <property type="match status" value="1"/>
</dbReference>
<accession>A0A640UMX4</accession>
<dbReference type="OrthoDB" id="6882680at2"/>
<proteinExistence type="inferred from homology"/>
<dbReference type="NCBIfam" id="TIGR03216">
    <property type="entry name" value="OH_muco_semi_DH"/>
    <property type="match status" value="1"/>
</dbReference>
<evidence type="ECO:0000256" key="2">
    <source>
        <dbReference type="ARBA" id="ARBA00023002"/>
    </source>
</evidence>
<keyword evidence="8" id="KW-1185">Reference proteome</keyword>
<dbReference type="FunFam" id="3.40.605.10:FF:000007">
    <property type="entry name" value="NAD/NADP-dependent betaine aldehyde dehydrogenase"/>
    <property type="match status" value="1"/>
</dbReference>
<dbReference type="InterPro" id="IPR016163">
    <property type="entry name" value="Ald_DH_C"/>
</dbReference>
<reference evidence="7 8" key="1">
    <citation type="submission" date="2019-12" db="EMBL/GenBank/DDBJ databases">
        <title>Whole genome shotgun sequence of Streptomyces tubercidicus NBRC 13090.</title>
        <authorList>
            <person name="Ichikawa N."/>
            <person name="Kimura A."/>
            <person name="Kitahashi Y."/>
            <person name="Komaki H."/>
            <person name="Tamura T."/>
        </authorList>
    </citation>
    <scope>NUCLEOTIDE SEQUENCE [LARGE SCALE GENOMIC DNA]</scope>
    <source>
        <strain evidence="7 8">NBRC 13090</strain>
    </source>
</reference>
<evidence type="ECO:0000256" key="3">
    <source>
        <dbReference type="ARBA" id="ARBA00023027"/>
    </source>
</evidence>
<dbReference type="AlphaFoldDB" id="A0A640UMX4"/>
<feature type="active site" evidence="4">
    <location>
        <position position="258"/>
    </location>
</feature>
<feature type="domain" description="Aldehyde dehydrogenase" evidence="6">
    <location>
        <begin position="18"/>
        <end position="485"/>
    </location>
</feature>
<dbReference type="Proteomes" id="UP000431826">
    <property type="component" value="Unassembled WGS sequence"/>
</dbReference>
<gene>
    <name evidence="7" type="ORF">Stube_13770</name>
</gene>
<dbReference type="RefSeq" id="WP_159742944.1">
    <property type="nucleotide sequence ID" value="NZ_BLIR01000001.1"/>
</dbReference>
<comment type="similarity">
    <text evidence="1 5">Belongs to the aldehyde dehydrogenase family.</text>
</comment>
<dbReference type="InterPro" id="IPR015590">
    <property type="entry name" value="Aldehyde_DH_dom"/>
</dbReference>
<dbReference type="PANTHER" id="PTHR43720">
    <property type="entry name" value="2-AMINOMUCONIC SEMIALDEHYDE DEHYDROGENASE"/>
    <property type="match status" value="1"/>
</dbReference>
<organism evidence="7 8">
    <name type="scientific">Streptomyces tubercidicus</name>
    <dbReference type="NCBI Taxonomy" id="47759"/>
    <lineage>
        <taxon>Bacteria</taxon>
        <taxon>Bacillati</taxon>
        <taxon>Actinomycetota</taxon>
        <taxon>Actinomycetes</taxon>
        <taxon>Kitasatosporales</taxon>
        <taxon>Streptomycetaceae</taxon>
        <taxon>Streptomyces</taxon>
    </lineage>
</organism>
<dbReference type="SUPFAM" id="SSF53720">
    <property type="entry name" value="ALDH-like"/>
    <property type="match status" value="1"/>
</dbReference>
<sequence length="490" mass="52339">MTAQTPPRWIRNFVDGRFVDPDDRCFDAIDPATGRVHARVHEADAPLVGRAVTAARKALDTWSATPVRERTEVLRRAADLIEARFEEFVAAEVADTGKPVTLARDLDVARAVANFRTFADVIAAAGQESFLTDLPGGRHALNYAVRKPLGVVAVIVPWNLPLLLLTWKVAPALACGNAVVVKPSEETPGTATLLAEVLAEAGLPAGAYNVVHGFGGGSAGEYLTTDPWIDGVTFTGSSATGARVMKTVAPRVRPVSFELGGKNAAVVFEDADLEETLDGLTRSVFANTGQVCLCTERVYVQRSVFADIADGLVERARSLRLGSPLEAATTTGPLISQAHREKVRGYLDLAEELGAKVLTGGNTPSLGAVLDGGSWIEPTLWTGLTNCDRPVREEIFGPVAALIPFDTEAEAIDLANDTEYGLAASVWTRDLRRGHRVAQAMNVGMAWVNTWFLRDLRSPFGGVGLSGLGREGGASSLHFYTEPTNVCVQL</sequence>
<comment type="caution">
    <text evidence="7">The sequence shown here is derived from an EMBL/GenBank/DDBJ whole genome shotgun (WGS) entry which is preliminary data.</text>
</comment>
<dbReference type="InterPro" id="IPR016160">
    <property type="entry name" value="Ald_DH_CS_CYS"/>
</dbReference>
<evidence type="ECO:0000259" key="6">
    <source>
        <dbReference type="Pfam" id="PF00171"/>
    </source>
</evidence>
<dbReference type="GeneID" id="96282534"/>
<dbReference type="Gene3D" id="3.40.309.10">
    <property type="entry name" value="Aldehyde Dehydrogenase, Chain A, domain 2"/>
    <property type="match status" value="1"/>
</dbReference>
<protein>
    <submittedName>
        <fullName evidence="7">Aldehyde dehydrogenase</fullName>
    </submittedName>
</protein>
<dbReference type="Pfam" id="PF00171">
    <property type="entry name" value="Aldedh"/>
    <property type="match status" value="1"/>
</dbReference>
<dbReference type="FunFam" id="3.40.309.10:FF:000009">
    <property type="entry name" value="Aldehyde dehydrogenase A"/>
    <property type="match status" value="1"/>
</dbReference>
<dbReference type="EMBL" id="BLIR01000001">
    <property type="protein sequence ID" value="GFE36704.1"/>
    <property type="molecule type" value="Genomic_DNA"/>
</dbReference>
<keyword evidence="3" id="KW-0520">NAD</keyword>
<keyword evidence="2 5" id="KW-0560">Oxidoreductase</keyword>
<dbReference type="InterPro" id="IPR016161">
    <property type="entry name" value="Ald_DH/histidinol_DH"/>
</dbReference>
<dbReference type="InterPro" id="IPR016162">
    <property type="entry name" value="Ald_DH_N"/>
</dbReference>
<dbReference type="Gene3D" id="3.40.605.10">
    <property type="entry name" value="Aldehyde Dehydrogenase, Chain A, domain 1"/>
    <property type="match status" value="1"/>
</dbReference>
<dbReference type="PANTHER" id="PTHR43720:SF2">
    <property type="entry name" value="2-AMINOMUCONIC SEMIALDEHYDE DEHYDROGENASE"/>
    <property type="match status" value="1"/>
</dbReference>
<evidence type="ECO:0000256" key="5">
    <source>
        <dbReference type="RuleBase" id="RU003345"/>
    </source>
</evidence>
<dbReference type="PROSITE" id="PS00070">
    <property type="entry name" value="ALDEHYDE_DEHYDR_CYS"/>
    <property type="match status" value="1"/>
</dbReference>
<dbReference type="InterPro" id="IPR029510">
    <property type="entry name" value="Ald_DH_CS_GLU"/>
</dbReference>
<dbReference type="InterPro" id="IPR017628">
    <property type="entry name" value="OHmuconic_semiald_DH"/>
</dbReference>
<name>A0A640UMX4_9ACTN</name>
<dbReference type="GO" id="GO:0016620">
    <property type="term" value="F:oxidoreductase activity, acting on the aldehyde or oxo group of donors, NAD or NADP as acceptor"/>
    <property type="evidence" value="ECO:0007669"/>
    <property type="project" value="InterPro"/>
</dbReference>
<evidence type="ECO:0000256" key="4">
    <source>
        <dbReference type="PROSITE-ProRule" id="PRU10007"/>
    </source>
</evidence>
<evidence type="ECO:0000313" key="7">
    <source>
        <dbReference type="EMBL" id="GFE36704.1"/>
    </source>
</evidence>